<dbReference type="Gene3D" id="1.25.40.10">
    <property type="entry name" value="Tetratricopeptide repeat domain"/>
    <property type="match status" value="2"/>
</dbReference>
<accession>A0A162WJ60</accession>
<dbReference type="InterPro" id="IPR009057">
    <property type="entry name" value="Homeodomain-like_sf"/>
</dbReference>
<sequence length="544" mass="63559">MILSRTRFLFFFSISYCILLGVGVHSITAQKSEIDTAQEFFEKGRSYYRKENYKESVAYYKNAEEIFKKLGEEKSLCLTSTLKGHAYMMNDQNQKALDAYYTSLAIAQKIGDLDQEAIANSGLVLVYKKTNQFDKALKVSRKTLQSIDQTSFKDTKIHVDIITTNVEVYLDTERYDSVVYYADQGIAMSKILNHKEGLIDLYIKKGVVFYYQEDYEQSLDYLYKAEKILQNNNINNRFYPTVNSNYFVASCYYQQQLYDKAINRLLLTIKASDKNDLLKLPVRQSHLLLANCYAAKKDFEQSTYWHAKYSSLNEAYQKRKDQTVNKIYEKEAQQLEDGIKVLQSQRNKDKTRTTYAYGIAGLLLGCLVILVVLYKRKQRSNQRIFNELLQQITALETKEKEVVTVKETTKEIAKEVVIDEDTVNEILKGLDRLERQEFFLRSDCNLRTIAKKVKTNATYLSKIINLHKKKNFNDYLNELRIDYALKRLKNDKKFRAFSIKSIATEIGYKSDYSFAKHFKTRTGLNPSYYIKKIAKQEHTRDQLV</sequence>
<dbReference type="PANTHER" id="PTHR43280:SF2">
    <property type="entry name" value="HTH-TYPE TRANSCRIPTIONAL REGULATOR EXSA"/>
    <property type="match status" value="1"/>
</dbReference>
<dbReference type="InterPro" id="IPR018060">
    <property type="entry name" value="HTH_AraC"/>
</dbReference>
<dbReference type="SUPFAM" id="SSF46689">
    <property type="entry name" value="Homeodomain-like"/>
    <property type="match status" value="1"/>
</dbReference>
<dbReference type="RefSeq" id="WP_066320071.1">
    <property type="nucleotide sequence ID" value="NZ_LQRT01000060.1"/>
</dbReference>
<dbReference type="InterPro" id="IPR019734">
    <property type="entry name" value="TPR_rpt"/>
</dbReference>
<protein>
    <recommendedName>
        <fullName evidence="6">HTH araC/xylS-type domain-containing protein</fullName>
    </recommendedName>
</protein>
<dbReference type="GO" id="GO:0043565">
    <property type="term" value="F:sequence-specific DNA binding"/>
    <property type="evidence" value="ECO:0007669"/>
    <property type="project" value="InterPro"/>
</dbReference>
<organism evidence="7 8">
    <name type="scientific">Aquimarina aggregata</name>
    <dbReference type="NCBI Taxonomy" id="1642818"/>
    <lineage>
        <taxon>Bacteria</taxon>
        <taxon>Pseudomonadati</taxon>
        <taxon>Bacteroidota</taxon>
        <taxon>Flavobacteriia</taxon>
        <taxon>Flavobacteriales</taxon>
        <taxon>Flavobacteriaceae</taxon>
        <taxon>Aquimarina</taxon>
    </lineage>
</organism>
<dbReference type="Pfam" id="PF12833">
    <property type="entry name" value="HTH_18"/>
    <property type="match status" value="1"/>
</dbReference>
<dbReference type="Gene3D" id="1.10.10.60">
    <property type="entry name" value="Homeodomain-like"/>
    <property type="match status" value="2"/>
</dbReference>
<evidence type="ECO:0000256" key="3">
    <source>
        <dbReference type="ARBA" id="ARBA00023163"/>
    </source>
</evidence>
<dbReference type="EMBL" id="LQRT01000060">
    <property type="protein sequence ID" value="KZS38135.1"/>
    <property type="molecule type" value="Genomic_DNA"/>
</dbReference>
<evidence type="ECO:0000256" key="4">
    <source>
        <dbReference type="PROSITE-ProRule" id="PRU00339"/>
    </source>
</evidence>
<keyword evidence="5" id="KW-0472">Membrane</keyword>
<dbReference type="OrthoDB" id="5295174at2"/>
<feature type="transmembrane region" description="Helical" evidence="5">
    <location>
        <begin position="355"/>
        <end position="374"/>
    </location>
</feature>
<keyword evidence="5" id="KW-1133">Transmembrane helix</keyword>
<dbReference type="PROSITE" id="PS01124">
    <property type="entry name" value="HTH_ARAC_FAMILY_2"/>
    <property type="match status" value="1"/>
</dbReference>
<dbReference type="Proteomes" id="UP000076715">
    <property type="component" value="Unassembled WGS sequence"/>
</dbReference>
<gene>
    <name evidence="7" type="ORF">AWE51_19005</name>
</gene>
<evidence type="ECO:0000313" key="8">
    <source>
        <dbReference type="Proteomes" id="UP000076715"/>
    </source>
</evidence>
<evidence type="ECO:0000259" key="6">
    <source>
        <dbReference type="PROSITE" id="PS01124"/>
    </source>
</evidence>
<keyword evidence="2" id="KW-0238">DNA-binding</keyword>
<proteinExistence type="predicted"/>
<feature type="domain" description="HTH araC/xylS-type" evidence="6">
    <location>
        <begin position="424"/>
        <end position="532"/>
    </location>
</feature>
<evidence type="ECO:0000313" key="7">
    <source>
        <dbReference type="EMBL" id="KZS38135.1"/>
    </source>
</evidence>
<dbReference type="SUPFAM" id="SSF48452">
    <property type="entry name" value="TPR-like"/>
    <property type="match status" value="2"/>
</dbReference>
<keyword evidence="5" id="KW-0812">Transmembrane</keyword>
<dbReference type="GO" id="GO:0003700">
    <property type="term" value="F:DNA-binding transcription factor activity"/>
    <property type="evidence" value="ECO:0007669"/>
    <property type="project" value="InterPro"/>
</dbReference>
<reference evidence="7 8" key="1">
    <citation type="submission" date="2016-01" db="EMBL/GenBank/DDBJ databases">
        <title>The draft genome sequence of Aquimarina sp. RZW4-3-2.</title>
        <authorList>
            <person name="Wang Y."/>
        </authorList>
    </citation>
    <scope>NUCLEOTIDE SEQUENCE [LARGE SCALE GENOMIC DNA]</scope>
    <source>
        <strain evidence="7 8">RZW4-3-2</strain>
    </source>
</reference>
<dbReference type="SMART" id="SM00342">
    <property type="entry name" value="HTH_ARAC"/>
    <property type="match status" value="1"/>
</dbReference>
<keyword evidence="3" id="KW-0804">Transcription</keyword>
<dbReference type="PROSITE" id="PS50005">
    <property type="entry name" value="TPR"/>
    <property type="match status" value="1"/>
</dbReference>
<keyword evidence="4" id="KW-0802">TPR repeat</keyword>
<dbReference type="STRING" id="1642818.AWE51_19005"/>
<keyword evidence="8" id="KW-1185">Reference proteome</keyword>
<dbReference type="PANTHER" id="PTHR43280">
    <property type="entry name" value="ARAC-FAMILY TRANSCRIPTIONAL REGULATOR"/>
    <property type="match status" value="1"/>
</dbReference>
<evidence type="ECO:0000256" key="2">
    <source>
        <dbReference type="ARBA" id="ARBA00023125"/>
    </source>
</evidence>
<dbReference type="AlphaFoldDB" id="A0A162WJ60"/>
<name>A0A162WJ60_9FLAO</name>
<evidence type="ECO:0000256" key="1">
    <source>
        <dbReference type="ARBA" id="ARBA00023015"/>
    </source>
</evidence>
<dbReference type="InterPro" id="IPR011990">
    <property type="entry name" value="TPR-like_helical_dom_sf"/>
</dbReference>
<comment type="caution">
    <text evidence="7">The sequence shown here is derived from an EMBL/GenBank/DDBJ whole genome shotgun (WGS) entry which is preliminary data.</text>
</comment>
<keyword evidence="1" id="KW-0805">Transcription regulation</keyword>
<evidence type="ECO:0000256" key="5">
    <source>
        <dbReference type="SAM" id="Phobius"/>
    </source>
</evidence>
<feature type="repeat" description="TPR" evidence="4">
    <location>
        <begin position="199"/>
        <end position="232"/>
    </location>
</feature>
<dbReference type="SMART" id="SM00028">
    <property type="entry name" value="TPR"/>
    <property type="match status" value="5"/>
</dbReference>